<sequence>MPKTSDWKSSCGSWEGFCKVVRKSIAKNLGSGIIKFNKMTNHEKIIELNKIWYNTVCVDYYKDRDCHFYITQTFSYGGNGKWTVQHYGYINHEYEETEWETYEECQVEMIKLLQDSIIQELEFYLEHYGDPDWDQHPKYGIDDLEELITRVMLINSK</sequence>
<evidence type="ECO:0000313" key="1">
    <source>
        <dbReference type="EMBL" id="CAB5226526.1"/>
    </source>
</evidence>
<gene>
    <name evidence="1" type="ORF">UFOVP760_299</name>
</gene>
<name>A0A6J7X6Y9_9CAUD</name>
<organism evidence="1">
    <name type="scientific">uncultured Caudovirales phage</name>
    <dbReference type="NCBI Taxonomy" id="2100421"/>
    <lineage>
        <taxon>Viruses</taxon>
        <taxon>Duplodnaviria</taxon>
        <taxon>Heunggongvirae</taxon>
        <taxon>Uroviricota</taxon>
        <taxon>Caudoviricetes</taxon>
        <taxon>Peduoviridae</taxon>
        <taxon>Maltschvirus</taxon>
        <taxon>Maltschvirus maltsch</taxon>
    </lineage>
</organism>
<proteinExistence type="predicted"/>
<protein>
    <submittedName>
        <fullName evidence="1">Uncharacterized protein</fullName>
    </submittedName>
</protein>
<dbReference type="EMBL" id="LR798360">
    <property type="protein sequence ID" value="CAB5226526.1"/>
    <property type="molecule type" value="Genomic_DNA"/>
</dbReference>
<accession>A0A6J7X6Y9</accession>
<reference evidence="1" key="1">
    <citation type="submission" date="2020-05" db="EMBL/GenBank/DDBJ databases">
        <authorList>
            <person name="Chiriac C."/>
            <person name="Salcher M."/>
            <person name="Ghai R."/>
            <person name="Kavagutti S V."/>
        </authorList>
    </citation>
    <scope>NUCLEOTIDE SEQUENCE</scope>
</reference>